<dbReference type="GO" id="GO:0016787">
    <property type="term" value="F:hydrolase activity"/>
    <property type="evidence" value="ECO:0007669"/>
    <property type="project" value="InterPro"/>
</dbReference>
<dbReference type="STRING" id="1314781.A0A165PN37"/>
<accession>A0A165PN37</accession>
<dbReference type="InParanoid" id="A0A165PN37"/>
<dbReference type="SUPFAM" id="SSF64167">
    <property type="entry name" value="SurE-like"/>
    <property type="match status" value="1"/>
</dbReference>
<dbReference type="InterPro" id="IPR002828">
    <property type="entry name" value="SurE-like_Pase/nucleotidase"/>
</dbReference>
<sequence length="324" mass="35333">MSSSRRVRVLLTNDDGPPGPESPFIFGFAQQLQKTLGWDVRVVVPSSQKSWIGKAFHIKEDVQGRYYYPREPDGLGETSLASRPLKDGEVAEWILFDGTPATCANIALHNLYKAEVDLVISGPNLGRNTSSAFSLSSGTIGAALSGALSNVRSIALSYGIFLKHTPRELHAPAHDLSVSIVRHLWEAWGTTALPPAELYSINIPMIEALTGPEPLKVCWTRMWHSRYGRLFASHPPVSSAAEQETIGSTPEGTPEPLLFKFAPDFKGLVNPQLEDLPVGTDAWAVHSGHVSVTPLIACFAEPQDALTECTDAQDTEKLVWKVKL</sequence>
<organism evidence="2 3">
    <name type="scientific">Exidia glandulosa HHB12029</name>
    <dbReference type="NCBI Taxonomy" id="1314781"/>
    <lineage>
        <taxon>Eukaryota</taxon>
        <taxon>Fungi</taxon>
        <taxon>Dikarya</taxon>
        <taxon>Basidiomycota</taxon>
        <taxon>Agaricomycotina</taxon>
        <taxon>Agaricomycetes</taxon>
        <taxon>Auriculariales</taxon>
        <taxon>Exidiaceae</taxon>
        <taxon>Exidia</taxon>
    </lineage>
</organism>
<dbReference type="InterPro" id="IPR036523">
    <property type="entry name" value="SurE-like_sf"/>
</dbReference>
<dbReference type="PANTHER" id="PTHR47551:SF1">
    <property type="entry name" value="TUBULIN--TYROSINE LIGASE PBY1-RELATED"/>
    <property type="match status" value="1"/>
</dbReference>
<dbReference type="AlphaFoldDB" id="A0A165PN37"/>
<dbReference type="Pfam" id="PF01975">
    <property type="entry name" value="SurE"/>
    <property type="match status" value="1"/>
</dbReference>
<dbReference type="GO" id="GO:0000932">
    <property type="term" value="C:P-body"/>
    <property type="evidence" value="ECO:0007669"/>
    <property type="project" value="TreeGrafter"/>
</dbReference>
<dbReference type="NCBIfam" id="TIGR00087">
    <property type="entry name" value="surE"/>
    <property type="match status" value="1"/>
</dbReference>
<dbReference type="PANTHER" id="PTHR47551">
    <property type="entry name" value="TUBULIN--TYROSINE LIGASE PBY1-RELATED"/>
    <property type="match status" value="1"/>
</dbReference>
<evidence type="ECO:0000259" key="1">
    <source>
        <dbReference type="Pfam" id="PF01975"/>
    </source>
</evidence>
<dbReference type="OrthoDB" id="202825at2759"/>
<evidence type="ECO:0000313" key="3">
    <source>
        <dbReference type="Proteomes" id="UP000077266"/>
    </source>
</evidence>
<evidence type="ECO:0000313" key="2">
    <source>
        <dbReference type="EMBL" id="KZW02412.1"/>
    </source>
</evidence>
<keyword evidence="3" id="KW-1185">Reference proteome</keyword>
<dbReference type="Gene3D" id="3.40.1210.10">
    <property type="entry name" value="Survival protein SurE-like phosphatase/nucleotidase"/>
    <property type="match status" value="1"/>
</dbReference>
<dbReference type="EMBL" id="KV425888">
    <property type="protein sequence ID" value="KZW02412.1"/>
    <property type="molecule type" value="Genomic_DNA"/>
</dbReference>
<reference evidence="2 3" key="1">
    <citation type="journal article" date="2016" name="Mol. Biol. Evol.">
        <title>Comparative Genomics of Early-Diverging Mushroom-Forming Fungi Provides Insights into the Origins of Lignocellulose Decay Capabilities.</title>
        <authorList>
            <person name="Nagy L.G."/>
            <person name="Riley R."/>
            <person name="Tritt A."/>
            <person name="Adam C."/>
            <person name="Daum C."/>
            <person name="Floudas D."/>
            <person name="Sun H."/>
            <person name="Yadav J.S."/>
            <person name="Pangilinan J."/>
            <person name="Larsson K.H."/>
            <person name="Matsuura K."/>
            <person name="Barry K."/>
            <person name="Labutti K."/>
            <person name="Kuo R."/>
            <person name="Ohm R.A."/>
            <person name="Bhattacharya S.S."/>
            <person name="Shirouzu T."/>
            <person name="Yoshinaga Y."/>
            <person name="Martin F.M."/>
            <person name="Grigoriev I.V."/>
            <person name="Hibbett D.S."/>
        </authorList>
    </citation>
    <scope>NUCLEOTIDE SEQUENCE [LARGE SCALE GENOMIC DNA]</scope>
    <source>
        <strain evidence="2 3">HHB12029</strain>
    </source>
</reference>
<dbReference type="InterPro" id="IPR027746">
    <property type="entry name" value="TTL"/>
</dbReference>
<gene>
    <name evidence="2" type="ORF">EXIGLDRAFT_829299</name>
</gene>
<protein>
    <submittedName>
        <fullName evidence="2">Sure-like protein</fullName>
    </submittedName>
</protein>
<dbReference type="Proteomes" id="UP000077266">
    <property type="component" value="Unassembled WGS sequence"/>
</dbReference>
<name>A0A165PN37_EXIGL</name>
<feature type="domain" description="Survival protein SurE-like phosphatase/nucleotidase" evidence="1">
    <location>
        <begin position="9"/>
        <end position="228"/>
    </location>
</feature>
<proteinExistence type="predicted"/>